<dbReference type="EC" id="2.3.1.157" evidence="18"/>
<sequence length="459" mass="49422">MTLQIIILAAGQGKRMYSSTPKVLHKIAGKPMLVRVVETAQQLNPEAVYVVYGHGGEQIKAALPDLPVNWVLQKDQLGTGHAVMQALPHIPLDSQVLILSADVPLIEAKTLQNLIDKHHAAPAQANSLSLLLAKLDNPTGLGRIVRNAQGDISAIVEEKDATAEQKQIQEIYSGICCVQAADLARWLPQLDCNNAQGEYYLTEIIAMAVNEQQVITSLQTPNLMEIQGVNDRLQLQQLERIWQQRLAKQLMLSGVSLADANRFDVRGELHCGQDVFIDVNNVFSGKVVLGNGCSIGPNCILHNVTLGANCEILANSVLEDCNIGESCHIGPFARLRPGTQLANDCKIGNFVETKKAVFGEGSKASHLSYLGDVTLGKEVNIGAGTITCNYDGANKHQTIIEDGVFVGSDTQLVAPVTVGANATIGAGSTIRKNVPANELTLTESKQKTITGWKRPVKKS</sequence>
<dbReference type="InterPro" id="IPR038009">
    <property type="entry name" value="GlmU_C_LbH"/>
</dbReference>
<dbReference type="InterPro" id="IPR056729">
    <property type="entry name" value="GMPPB_C"/>
</dbReference>
<comment type="subunit">
    <text evidence="18">Homotrimer.</text>
</comment>
<feature type="binding site" evidence="18">
    <location>
        <begin position="389"/>
        <end position="390"/>
    </location>
    <ligand>
        <name>acetyl-CoA</name>
        <dbReference type="ChEBI" id="CHEBI:57288"/>
    </ligand>
</feature>
<dbReference type="Gene3D" id="3.90.550.10">
    <property type="entry name" value="Spore Coat Polysaccharide Biosynthesis Protein SpsA, Chain A"/>
    <property type="match status" value="1"/>
</dbReference>
<proteinExistence type="inferred from homology"/>
<dbReference type="GO" id="GO:0005737">
    <property type="term" value="C:cytoplasm"/>
    <property type="evidence" value="ECO:0007669"/>
    <property type="project" value="UniProtKB-SubCell"/>
</dbReference>
<feature type="binding site" evidence="18">
    <location>
        <position position="369"/>
    </location>
    <ligand>
        <name>UDP-N-acetyl-alpha-D-glucosamine</name>
        <dbReference type="ChEBI" id="CHEBI:57705"/>
    </ligand>
</feature>
<evidence type="ECO:0000256" key="6">
    <source>
        <dbReference type="ARBA" id="ARBA00022695"/>
    </source>
</evidence>
<keyword evidence="4 18" id="KW-0963">Cytoplasm</keyword>
<keyword evidence="8 18" id="KW-0677">Repeat</keyword>
<feature type="binding site" evidence="18">
    <location>
        <position position="383"/>
    </location>
    <ligand>
        <name>acetyl-CoA</name>
        <dbReference type="ChEBI" id="CHEBI:57288"/>
    </ligand>
</feature>
<keyword evidence="12 18" id="KW-0511">Multifunctional enzyme</keyword>
<evidence type="ECO:0000256" key="11">
    <source>
        <dbReference type="ARBA" id="ARBA00022984"/>
    </source>
</evidence>
<reference evidence="21 22" key="1">
    <citation type="submission" date="2018-06" db="EMBL/GenBank/DDBJ databases">
        <authorList>
            <consortium name="Pathogen Informatics"/>
            <person name="Doyle S."/>
        </authorList>
    </citation>
    <scope>NUCLEOTIDE SEQUENCE [LARGE SCALE GENOMIC DNA]</scope>
    <source>
        <strain evidence="21 22">NCTC11978</strain>
    </source>
</reference>
<evidence type="ECO:0000256" key="5">
    <source>
        <dbReference type="ARBA" id="ARBA00022679"/>
    </source>
</evidence>
<evidence type="ECO:0000256" key="8">
    <source>
        <dbReference type="ARBA" id="ARBA00022737"/>
    </source>
</evidence>
<dbReference type="InterPro" id="IPR011004">
    <property type="entry name" value="Trimer_LpxA-like_sf"/>
</dbReference>
<keyword evidence="7 18" id="KW-0479">Metal-binding</keyword>
<evidence type="ECO:0000259" key="20">
    <source>
        <dbReference type="Pfam" id="PF25087"/>
    </source>
</evidence>
<evidence type="ECO:0000256" key="18">
    <source>
        <dbReference type="HAMAP-Rule" id="MF_01631"/>
    </source>
</evidence>
<keyword evidence="10 18" id="KW-0133">Cell shape</keyword>
<evidence type="ECO:0000256" key="4">
    <source>
        <dbReference type="ARBA" id="ARBA00022490"/>
    </source>
</evidence>
<comment type="similarity">
    <text evidence="3 18">In the N-terminal section; belongs to the N-acetylglucosamine-1-phosphate uridyltransferase family.</text>
</comment>
<feature type="region of interest" description="N-acetyltransferase" evidence="18">
    <location>
        <begin position="254"/>
        <end position="459"/>
    </location>
</feature>
<protein>
    <recommendedName>
        <fullName evidence="18">Bifunctional protein GlmU</fullName>
    </recommendedName>
    <domain>
        <recommendedName>
            <fullName evidence="18">UDP-N-acetylglucosamine pyrophosphorylase</fullName>
            <ecNumber evidence="18">2.7.7.23</ecNumber>
        </recommendedName>
        <alternativeName>
            <fullName evidence="18">N-acetylglucosamine-1-phosphate uridyltransferase</fullName>
        </alternativeName>
    </domain>
    <domain>
        <recommendedName>
            <fullName evidence="18">Glucosamine-1-phosphate N-acetyltransferase</fullName>
            <ecNumber evidence="18">2.3.1.157</ecNumber>
        </recommendedName>
    </domain>
</protein>
<dbReference type="GO" id="GO:0009252">
    <property type="term" value="P:peptidoglycan biosynthetic process"/>
    <property type="evidence" value="ECO:0007669"/>
    <property type="project" value="UniProtKB-UniRule"/>
</dbReference>
<dbReference type="Gene3D" id="2.160.10.10">
    <property type="entry name" value="Hexapeptide repeat proteins"/>
    <property type="match status" value="1"/>
</dbReference>
<dbReference type="Proteomes" id="UP000254033">
    <property type="component" value="Unassembled WGS sequence"/>
</dbReference>
<feature type="binding site" evidence="18">
    <location>
        <position position="354"/>
    </location>
    <ligand>
        <name>UDP-N-acetyl-alpha-D-glucosamine</name>
        <dbReference type="ChEBI" id="CHEBI:57705"/>
    </ligand>
</feature>
<feature type="binding site" evidence="18">
    <location>
        <position position="157"/>
    </location>
    <ligand>
        <name>UDP-N-acetyl-alpha-D-glucosamine</name>
        <dbReference type="ChEBI" id="CHEBI:57705"/>
    </ligand>
</feature>
<dbReference type="SUPFAM" id="SSF53448">
    <property type="entry name" value="Nucleotide-diphospho-sugar transferases"/>
    <property type="match status" value="1"/>
</dbReference>
<dbReference type="GO" id="GO:0019134">
    <property type="term" value="F:glucosamine-1-phosphate N-acetyltransferase activity"/>
    <property type="evidence" value="ECO:0007669"/>
    <property type="project" value="UniProtKB-UniRule"/>
</dbReference>
<keyword evidence="6 18" id="KW-0548">Nucleotidyltransferase</keyword>
<evidence type="ECO:0000256" key="3">
    <source>
        <dbReference type="ARBA" id="ARBA00007947"/>
    </source>
</evidence>
<dbReference type="UniPathway" id="UPA00973"/>
<dbReference type="GO" id="GO:0000287">
    <property type="term" value="F:magnesium ion binding"/>
    <property type="evidence" value="ECO:0007669"/>
    <property type="project" value="UniProtKB-UniRule"/>
</dbReference>
<dbReference type="GO" id="GO:0006048">
    <property type="term" value="P:UDP-N-acetylglucosamine biosynthetic process"/>
    <property type="evidence" value="ECO:0007669"/>
    <property type="project" value="UniProtKB-UniPathway"/>
</dbReference>
<dbReference type="GO" id="GO:0016020">
    <property type="term" value="C:membrane"/>
    <property type="evidence" value="ECO:0007669"/>
    <property type="project" value="GOC"/>
</dbReference>
<comment type="function">
    <text evidence="17 18">Catalyzes the last two sequential reactions in the de novo biosynthetic pathway for UDP-N-acetylglucosamine (UDP-GlcNAc). The C-terminal domain catalyzes the transfer of acetyl group from acetyl coenzyme A to glucosamine-1-phosphate (GlcN-1-P) to produce N-acetylglucosamine-1-phosphate (GlcNAc-1-P), which is converted into UDP-GlcNAc by the transfer of uridine 5-monophosphate (from uridine 5-triphosphate), a reaction catalyzed by the N-terminal domain.</text>
</comment>
<gene>
    <name evidence="18 21" type="primary">glmU</name>
    <name evidence="21" type="ORF">NCTC11978_00143</name>
</gene>
<feature type="binding site" evidence="18">
    <location>
        <position position="408"/>
    </location>
    <ligand>
        <name>acetyl-CoA</name>
        <dbReference type="ChEBI" id="CHEBI:57288"/>
    </ligand>
</feature>
<keyword evidence="9 18" id="KW-0460">Magnesium</keyword>
<dbReference type="GO" id="GO:0008360">
    <property type="term" value="P:regulation of cell shape"/>
    <property type="evidence" value="ECO:0007669"/>
    <property type="project" value="UniProtKB-KW"/>
</dbReference>
<dbReference type="HAMAP" id="MF_01631">
    <property type="entry name" value="GlmU"/>
    <property type="match status" value="1"/>
</dbReference>
<dbReference type="InterPro" id="IPR025877">
    <property type="entry name" value="MobA-like_NTP_Trfase"/>
</dbReference>
<evidence type="ECO:0000256" key="14">
    <source>
        <dbReference type="ARBA" id="ARBA00023316"/>
    </source>
</evidence>
<name>A0A378IQV9_9GAMM</name>
<dbReference type="InterPro" id="IPR005882">
    <property type="entry name" value="Bifunctional_GlmU"/>
</dbReference>
<dbReference type="RefSeq" id="WP_115174252.1">
    <property type="nucleotide sequence ID" value="NZ_UGNY01000001.1"/>
</dbReference>
<feature type="binding site" evidence="18">
    <location>
        <position position="336"/>
    </location>
    <ligand>
        <name>UDP-N-acetyl-alpha-D-glucosamine</name>
        <dbReference type="ChEBI" id="CHEBI:57705"/>
    </ligand>
</feature>
<feature type="binding site" evidence="18">
    <location>
        <position position="102"/>
    </location>
    <ligand>
        <name>Mg(2+)</name>
        <dbReference type="ChEBI" id="CHEBI:18420"/>
    </ligand>
</feature>
<dbReference type="GO" id="GO:0071555">
    <property type="term" value="P:cell wall organization"/>
    <property type="evidence" value="ECO:0007669"/>
    <property type="project" value="UniProtKB-KW"/>
</dbReference>
<comment type="pathway">
    <text evidence="18">Bacterial outer membrane biogenesis; LPS lipid A biosynthesis.</text>
</comment>
<evidence type="ECO:0000256" key="9">
    <source>
        <dbReference type="ARBA" id="ARBA00022842"/>
    </source>
</evidence>
<evidence type="ECO:0000256" key="10">
    <source>
        <dbReference type="ARBA" id="ARBA00022960"/>
    </source>
</evidence>
<feature type="binding site" evidence="18">
    <location>
        <position position="22"/>
    </location>
    <ligand>
        <name>UDP-N-acetyl-alpha-D-glucosamine</name>
        <dbReference type="ChEBI" id="CHEBI:57705"/>
    </ligand>
</feature>
<dbReference type="PANTHER" id="PTHR43584:SF3">
    <property type="entry name" value="BIFUNCTIONAL PROTEIN GLMU"/>
    <property type="match status" value="1"/>
</dbReference>
<dbReference type="UniPathway" id="UPA00113">
    <property type="reaction ID" value="UER00532"/>
</dbReference>
<dbReference type="CDD" id="cd03353">
    <property type="entry name" value="LbH_GlmU_C"/>
    <property type="match status" value="1"/>
</dbReference>
<comment type="catalytic activity">
    <reaction evidence="15 18">
        <text>alpha-D-glucosamine 1-phosphate + acetyl-CoA = N-acetyl-alpha-D-glucosamine 1-phosphate + CoA + H(+)</text>
        <dbReference type="Rhea" id="RHEA:13725"/>
        <dbReference type="ChEBI" id="CHEBI:15378"/>
        <dbReference type="ChEBI" id="CHEBI:57287"/>
        <dbReference type="ChEBI" id="CHEBI:57288"/>
        <dbReference type="ChEBI" id="CHEBI:57776"/>
        <dbReference type="ChEBI" id="CHEBI:58516"/>
        <dbReference type="EC" id="2.3.1.157"/>
    </reaction>
</comment>
<evidence type="ECO:0000256" key="7">
    <source>
        <dbReference type="ARBA" id="ARBA00022723"/>
    </source>
</evidence>
<dbReference type="InterPro" id="IPR050065">
    <property type="entry name" value="GlmU-like"/>
</dbReference>
<dbReference type="GO" id="GO:0003977">
    <property type="term" value="F:UDP-N-acetylglucosamine diphosphorylase activity"/>
    <property type="evidence" value="ECO:0007669"/>
    <property type="project" value="UniProtKB-UniRule"/>
</dbReference>
<feature type="binding site" evidence="18">
    <location>
        <position position="380"/>
    </location>
    <ligand>
        <name>UDP-N-acetyl-alpha-D-glucosamine</name>
        <dbReference type="ChEBI" id="CHEBI:57705"/>
    </ligand>
</feature>
<comment type="pathway">
    <text evidence="18">Nucleotide-sugar biosynthesis; UDP-N-acetyl-alpha-D-glucosamine biosynthesis; N-acetyl-alpha-D-glucosamine 1-phosphate from alpha-D-glucosamine 6-phosphate (route II): step 2/2.</text>
</comment>
<feature type="binding site" evidence="18">
    <location>
        <position position="73"/>
    </location>
    <ligand>
        <name>UDP-N-acetyl-alpha-D-glucosamine</name>
        <dbReference type="ChEBI" id="CHEBI:57705"/>
    </ligand>
</feature>
<evidence type="ECO:0000313" key="21">
    <source>
        <dbReference type="EMBL" id="STX36995.1"/>
    </source>
</evidence>
<feature type="region of interest" description="Linker" evidence="18">
    <location>
        <begin position="233"/>
        <end position="253"/>
    </location>
</feature>
<evidence type="ECO:0000256" key="17">
    <source>
        <dbReference type="ARBA" id="ARBA00049628"/>
    </source>
</evidence>
<comment type="subcellular location">
    <subcellularLocation>
        <location evidence="1 18">Cytoplasm</location>
    </subcellularLocation>
</comment>
<feature type="binding site" evidence="18">
    <location>
        <position position="426"/>
    </location>
    <ligand>
        <name>acetyl-CoA</name>
        <dbReference type="ChEBI" id="CHEBI:57288"/>
    </ligand>
</feature>
<dbReference type="Pfam" id="PF25087">
    <property type="entry name" value="GMPPB_C"/>
    <property type="match status" value="1"/>
</dbReference>
<dbReference type="PROSITE" id="PS00101">
    <property type="entry name" value="HEXAPEP_TRANSFERASES"/>
    <property type="match status" value="1"/>
</dbReference>
<evidence type="ECO:0000256" key="13">
    <source>
        <dbReference type="ARBA" id="ARBA00023315"/>
    </source>
</evidence>
<dbReference type="SUPFAM" id="SSF51161">
    <property type="entry name" value="Trimeric LpxA-like enzymes"/>
    <property type="match status" value="1"/>
</dbReference>
<evidence type="ECO:0000256" key="1">
    <source>
        <dbReference type="ARBA" id="ARBA00004496"/>
    </source>
</evidence>
<dbReference type="EMBL" id="UGNY01000001">
    <property type="protein sequence ID" value="STX36995.1"/>
    <property type="molecule type" value="Genomic_DNA"/>
</dbReference>
<dbReference type="GO" id="GO:0009245">
    <property type="term" value="P:lipid A biosynthetic process"/>
    <property type="evidence" value="ECO:0007669"/>
    <property type="project" value="UniProtKB-UniRule"/>
</dbReference>
<dbReference type="InterPro" id="IPR018357">
    <property type="entry name" value="Hexapep_transf_CS"/>
</dbReference>
<dbReference type="Pfam" id="PF00132">
    <property type="entry name" value="Hexapep"/>
    <property type="match status" value="1"/>
</dbReference>
<keyword evidence="5 18" id="KW-0808">Transferase</keyword>
<feature type="domain" description="Mannose-1-phosphate guanyltransferase C-terminal" evidence="20">
    <location>
        <begin position="269"/>
        <end position="351"/>
    </location>
</feature>
<comment type="caution">
    <text evidence="18">Lacks conserved residue(s) required for the propagation of feature annotation.</text>
</comment>
<dbReference type="EC" id="2.7.7.23" evidence="18"/>
<comment type="pathway">
    <text evidence="18">Nucleotide-sugar biosynthesis; UDP-N-acetyl-alpha-D-glucosamine biosynthesis; UDP-N-acetyl-alpha-D-glucosamine from N-acetyl-alpha-D-glucosamine 1-phosphate: step 1/1.</text>
</comment>
<feature type="binding site" evidence="18">
    <location>
        <position position="142"/>
    </location>
    <ligand>
        <name>UDP-N-acetyl-alpha-D-glucosamine</name>
        <dbReference type="ChEBI" id="CHEBI:57705"/>
    </ligand>
</feature>
<evidence type="ECO:0000313" key="22">
    <source>
        <dbReference type="Proteomes" id="UP000254033"/>
    </source>
</evidence>
<dbReference type="InterPro" id="IPR029044">
    <property type="entry name" value="Nucleotide-diphossugar_trans"/>
</dbReference>
<feature type="binding site" evidence="18">
    <location>
        <position position="230"/>
    </location>
    <ligand>
        <name>Mg(2+)</name>
        <dbReference type="ChEBI" id="CHEBI:18420"/>
    </ligand>
</feature>
<feature type="active site" description="Proton acceptor" evidence="18">
    <location>
        <position position="366"/>
    </location>
</feature>
<dbReference type="CDD" id="cd02540">
    <property type="entry name" value="GT2_GlmU_N_bac"/>
    <property type="match status" value="1"/>
</dbReference>
<comment type="similarity">
    <text evidence="2 18">In the C-terminal section; belongs to the transferase hexapeptide repeat family.</text>
</comment>
<evidence type="ECO:0000256" key="2">
    <source>
        <dbReference type="ARBA" id="ARBA00007707"/>
    </source>
</evidence>
<evidence type="ECO:0000259" key="19">
    <source>
        <dbReference type="Pfam" id="PF12804"/>
    </source>
</evidence>
<evidence type="ECO:0000256" key="16">
    <source>
        <dbReference type="ARBA" id="ARBA00048493"/>
    </source>
</evidence>
<dbReference type="Pfam" id="PF12804">
    <property type="entry name" value="NTP_transf_3"/>
    <property type="match status" value="1"/>
</dbReference>
<dbReference type="PANTHER" id="PTHR43584">
    <property type="entry name" value="NUCLEOTIDYL TRANSFERASE"/>
    <property type="match status" value="1"/>
</dbReference>
<evidence type="ECO:0000256" key="15">
    <source>
        <dbReference type="ARBA" id="ARBA00048247"/>
    </source>
</evidence>
<feature type="binding site" evidence="18">
    <location>
        <begin position="78"/>
        <end position="79"/>
    </location>
    <ligand>
        <name>UDP-N-acetyl-alpha-D-glucosamine</name>
        <dbReference type="ChEBI" id="CHEBI:57705"/>
    </ligand>
</feature>
<evidence type="ECO:0000256" key="12">
    <source>
        <dbReference type="ARBA" id="ARBA00023268"/>
    </source>
</evidence>
<feature type="region of interest" description="Pyrophosphorylase" evidence="18">
    <location>
        <begin position="1"/>
        <end position="232"/>
    </location>
</feature>
<feature type="domain" description="MobA-like NTP transferase" evidence="19">
    <location>
        <begin position="6"/>
        <end position="124"/>
    </location>
</feature>
<keyword evidence="14 18" id="KW-0961">Cell wall biogenesis/degradation</keyword>
<accession>A0A378IQV9</accession>
<dbReference type="InterPro" id="IPR001451">
    <property type="entry name" value="Hexapep"/>
</dbReference>
<organism evidence="21 22">
    <name type="scientific">Legionella feeleii</name>
    <dbReference type="NCBI Taxonomy" id="453"/>
    <lineage>
        <taxon>Bacteria</taxon>
        <taxon>Pseudomonadati</taxon>
        <taxon>Pseudomonadota</taxon>
        <taxon>Gammaproteobacteria</taxon>
        <taxon>Legionellales</taxon>
        <taxon>Legionellaceae</taxon>
        <taxon>Legionella</taxon>
    </lineage>
</organism>
<comment type="catalytic activity">
    <reaction evidence="16 18">
        <text>N-acetyl-alpha-D-glucosamine 1-phosphate + UTP + H(+) = UDP-N-acetyl-alpha-D-glucosamine + diphosphate</text>
        <dbReference type="Rhea" id="RHEA:13509"/>
        <dbReference type="ChEBI" id="CHEBI:15378"/>
        <dbReference type="ChEBI" id="CHEBI:33019"/>
        <dbReference type="ChEBI" id="CHEBI:46398"/>
        <dbReference type="ChEBI" id="CHEBI:57705"/>
        <dbReference type="ChEBI" id="CHEBI:57776"/>
        <dbReference type="EC" id="2.7.7.23"/>
    </reaction>
</comment>
<dbReference type="AlphaFoldDB" id="A0A378IQV9"/>
<feature type="binding site" evidence="18">
    <location>
        <begin position="8"/>
        <end position="11"/>
    </location>
    <ligand>
        <name>UDP-N-acetyl-alpha-D-glucosamine</name>
        <dbReference type="ChEBI" id="CHEBI:57705"/>
    </ligand>
</feature>
<keyword evidence="13 18" id="KW-0012">Acyltransferase</keyword>
<comment type="cofactor">
    <cofactor evidence="18">
        <name>Mg(2+)</name>
        <dbReference type="ChEBI" id="CHEBI:18420"/>
    </cofactor>
    <text evidence="18">Binds 1 Mg(2+) ion per subunit.</text>
</comment>
<dbReference type="NCBIfam" id="TIGR01173">
    <property type="entry name" value="glmU"/>
    <property type="match status" value="1"/>
</dbReference>
<feature type="binding site" evidence="18">
    <location>
        <position position="230"/>
    </location>
    <ligand>
        <name>UDP-N-acetyl-alpha-D-glucosamine</name>
        <dbReference type="ChEBI" id="CHEBI:57705"/>
    </ligand>
</feature>
<dbReference type="GO" id="GO:0000902">
    <property type="term" value="P:cell morphogenesis"/>
    <property type="evidence" value="ECO:0007669"/>
    <property type="project" value="UniProtKB-UniRule"/>
</dbReference>
<keyword evidence="11 18" id="KW-0573">Peptidoglycan synthesis</keyword>